<feature type="compositionally biased region" description="Low complexity" evidence="3">
    <location>
        <begin position="129"/>
        <end position="138"/>
    </location>
</feature>
<accession>C5E9A6</accession>
<dbReference type="Proteomes" id="UP000005084">
    <property type="component" value="Unassembled WGS sequence"/>
</dbReference>
<dbReference type="SUPFAM" id="SSF55811">
    <property type="entry name" value="Nudix"/>
    <property type="match status" value="1"/>
</dbReference>
<dbReference type="InterPro" id="IPR020084">
    <property type="entry name" value="NUDIX_hydrolase_CS"/>
</dbReference>
<dbReference type="PANTHER" id="PTHR43736:SF1">
    <property type="entry name" value="DIHYDRONEOPTERIN TRIPHOSPHATE DIPHOSPHATASE"/>
    <property type="match status" value="1"/>
</dbReference>
<feature type="domain" description="Nudix hydrolase" evidence="4">
    <location>
        <begin position="341"/>
        <end position="474"/>
    </location>
</feature>
<dbReference type="InterPro" id="IPR020476">
    <property type="entry name" value="Nudix_hydrolase"/>
</dbReference>
<dbReference type="PROSITE" id="PS00893">
    <property type="entry name" value="NUDIX_BOX"/>
    <property type="match status" value="1"/>
</dbReference>
<dbReference type="PROSITE" id="PS51462">
    <property type="entry name" value="NUDIX"/>
    <property type="match status" value="1"/>
</dbReference>
<name>C5E9A6_BIFLI</name>
<evidence type="ECO:0000256" key="3">
    <source>
        <dbReference type="SAM" id="MobiDB-lite"/>
    </source>
</evidence>
<dbReference type="HOGENOM" id="CLU_044441_2_0_11"/>
<dbReference type="CDD" id="cd03673">
    <property type="entry name" value="NUDIX_Ap6A_hydrolase"/>
    <property type="match status" value="1"/>
</dbReference>
<comment type="similarity">
    <text evidence="1">Belongs to the Nudix hydrolase family.</text>
</comment>
<feature type="compositionally biased region" description="Low complexity" evidence="3">
    <location>
        <begin position="263"/>
        <end position="280"/>
    </location>
</feature>
<protein>
    <submittedName>
        <fullName evidence="5">Mutator mutT protein</fullName>
        <ecNumber evidence="5">3.6.1.-</ecNumber>
    </submittedName>
</protein>
<feature type="region of interest" description="Disordered" evidence="3">
    <location>
        <begin position="84"/>
        <end position="158"/>
    </location>
</feature>
<dbReference type="EMBL" id="DS990238">
    <property type="protein sequence ID" value="EEQ54730.1"/>
    <property type="molecule type" value="Genomic_DNA"/>
</dbReference>
<dbReference type="GO" id="GO:0016787">
    <property type="term" value="F:hydrolase activity"/>
    <property type="evidence" value="ECO:0007669"/>
    <property type="project" value="UniProtKB-KW"/>
</dbReference>
<keyword evidence="2 5" id="KW-0378">Hydrolase</keyword>
<dbReference type="EC" id="3.6.1.-" evidence="5"/>
<evidence type="ECO:0000256" key="1">
    <source>
        <dbReference type="ARBA" id="ARBA00005582"/>
    </source>
</evidence>
<evidence type="ECO:0000259" key="4">
    <source>
        <dbReference type="PROSITE" id="PS51462"/>
    </source>
</evidence>
<dbReference type="PRINTS" id="PR00502">
    <property type="entry name" value="NUDIXFAMILY"/>
</dbReference>
<dbReference type="InterPro" id="IPR000086">
    <property type="entry name" value="NUDIX_hydrolase_dom"/>
</dbReference>
<feature type="region of interest" description="Disordered" evidence="3">
    <location>
        <begin position="263"/>
        <end position="282"/>
    </location>
</feature>
<proteinExistence type="inferred from homology"/>
<gene>
    <name evidence="5" type="ORF">BLIG_00681</name>
</gene>
<dbReference type="Pfam" id="PF00293">
    <property type="entry name" value="NUDIX"/>
    <property type="match status" value="1"/>
</dbReference>
<sequence>MPARNPVRRTVDQVRWLQAILRNPMGTFPRATFFCPTSIPLPHLHTGLSKVENMITPADLARMLGQTPDSADSHTQDHLLYTSETPHHSADSGDSSDVGGTASHSTNQAVHQDEVDAVPTAQHSGVPGTPATPATPEPSESEISDAASDMPAPKPMMPTPATVFGMHATVTIATTSGTIEGQADGIAGEAGAETIAEVEPIIATAQTSVTIVTNDPAATAHAAVDAAVAVAKAAAAHTTAIPTPRDVLMPPAARTAPAATPVTMPVSAPSAAPVRPATSAHPTPATVFGRHPSGDVASPEPAVPVEPVTPSGPTPAMMPQRRTSDGPTTFASLDAQELPVVREYSAGGLIFDDQNRVAIIARHSRSGHLEWCLPKGHIEKGETPQQTAVREVHEETGILGEVIDSIATIDYWFTGTTQRVHKLVHHFALKQTGGELTVEGDPDHEAEDAIWVRFEDLDDVLSYPNERKIAWLYARKKNRQANE</sequence>
<dbReference type="Gene3D" id="3.90.79.10">
    <property type="entry name" value="Nucleoside Triphosphate Pyrophosphohydrolase"/>
    <property type="match status" value="1"/>
</dbReference>
<evidence type="ECO:0000256" key="2">
    <source>
        <dbReference type="ARBA" id="ARBA00022801"/>
    </source>
</evidence>
<dbReference type="PANTHER" id="PTHR43736">
    <property type="entry name" value="ADP-RIBOSE PYROPHOSPHATASE"/>
    <property type="match status" value="1"/>
</dbReference>
<evidence type="ECO:0000313" key="5">
    <source>
        <dbReference type="EMBL" id="EEQ54730.1"/>
    </source>
</evidence>
<dbReference type="AlphaFoldDB" id="C5E9A6"/>
<feature type="region of interest" description="Disordered" evidence="3">
    <location>
        <begin position="292"/>
        <end position="326"/>
    </location>
</feature>
<reference evidence="5" key="1">
    <citation type="submission" date="2008-08" db="EMBL/GenBank/DDBJ databases">
        <title>Annotation of Bifidobacterium longum subsp. infantis CCUG 52486.</title>
        <authorList>
            <consortium name="The Broad Institute Genome Sequencing Platform"/>
            <person name="Gougoulias C."/>
            <person name="Tuohy K.M."/>
            <person name="Gibson G.R."/>
            <person name="Ward D."/>
            <person name="Mehta T."/>
            <person name="Young S."/>
            <person name="Jaffe D."/>
            <person name="Gnerre S."/>
            <person name="Berlin A."/>
            <person name="Heiman D."/>
            <person name="Hepburn T."/>
            <person name="Shea T."/>
            <person name="Sykes S."/>
            <person name="Alvarado L."/>
            <person name="Kodira C."/>
            <person name="Borodovsky M."/>
            <person name="Lander E."/>
            <person name="Galagan J."/>
            <person name="Nusbaum C."/>
            <person name="Birren B."/>
        </authorList>
    </citation>
    <scope>NUCLEOTIDE SEQUENCE [LARGE SCALE GENOMIC DNA]</scope>
    <source>
        <strain evidence="5">CCUG 52486</strain>
    </source>
</reference>
<dbReference type="InterPro" id="IPR015797">
    <property type="entry name" value="NUDIX_hydrolase-like_dom_sf"/>
</dbReference>
<feature type="compositionally biased region" description="Low complexity" evidence="3">
    <location>
        <begin position="296"/>
        <end position="311"/>
    </location>
</feature>
<organism evidence="5">
    <name type="scientific">Bifidobacterium longum subsp. infantis CCUG 52486</name>
    <dbReference type="NCBI Taxonomy" id="537937"/>
    <lineage>
        <taxon>Bacteria</taxon>
        <taxon>Bacillati</taxon>
        <taxon>Actinomycetota</taxon>
        <taxon>Actinomycetes</taxon>
        <taxon>Bifidobacteriales</taxon>
        <taxon>Bifidobacteriaceae</taxon>
        <taxon>Bifidobacterium</taxon>
    </lineage>
</organism>